<reference evidence="1" key="1">
    <citation type="journal article" date="2021" name="PeerJ">
        <title>Extensive microbial diversity within the chicken gut microbiome revealed by metagenomics and culture.</title>
        <authorList>
            <person name="Gilroy R."/>
            <person name="Ravi A."/>
            <person name="Getino M."/>
            <person name="Pursley I."/>
            <person name="Horton D.L."/>
            <person name="Alikhan N.F."/>
            <person name="Baker D."/>
            <person name="Gharbi K."/>
            <person name="Hall N."/>
            <person name="Watson M."/>
            <person name="Adriaenssens E.M."/>
            <person name="Foster-Nyarko E."/>
            <person name="Jarju S."/>
            <person name="Secka A."/>
            <person name="Antonio M."/>
            <person name="Oren A."/>
            <person name="Chaudhuri R.R."/>
            <person name="La Ragione R."/>
            <person name="Hildebrand F."/>
            <person name="Pallen M.J."/>
        </authorList>
    </citation>
    <scope>NUCLEOTIDE SEQUENCE</scope>
    <source>
        <strain evidence="1">ChiW19-6364</strain>
    </source>
</reference>
<dbReference type="AlphaFoldDB" id="A0A9D2R916"/>
<organism evidence="1 2">
    <name type="scientific">Candidatus Blautia stercoripullorum</name>
    <dbReference type="NCBI Taxonomy" id="2838502"/>
    <lineage>
        <taxon>Bacteria</taxon>
        <taxon>Bacillati</taxon>
        <taxon>Bacillota</taxon>
        <taxon>Clostridia</taxon>
        <taxon>Lachnospirales</taxon>
        <taxon>Lachnospiraceae</taxon>
        <taxon>Blautia</taxon>
    </lineage>
</organism>
<name>A0A9D2R916_9FIRM</name>
<dbReference type="Proteomes" id="UP000823850">
    <property type="component" value="Unassembled WGS sequence"/>
</dbReference>
<gene>
    <name evidence="1" type="ORF">H9913_05405</name>
</gene>
<proteinExistence type="predicted"/>
<evidence type="ECO:0000313" key="1">
    <source>
        <dbReference type="EMBL" id="HJD39445.1"/>
    </source>
</evidence>
<evidence type="ECO:0000313" key="2">
    <source>
        <dbReference type="Proteomes" id="UP000823850"/>
    </source>
</evidence>
<protein>
    <submittedName>
        <fullName evidence="1">Uncharacterized protein</fullName>
    </submittedName>
</protein>
<dbReference type="EMBL" id="DWUX01000103">
    <property type="protein sequence ID" value="HJD39445.1"/>
    <property type="molecule type" value="Genomic_DNA"/>
</dbReference>
<sequence length="84" mass="9786">MVYRIRMNNWLWERFHLPEDLEPGEDPGIQEADYSAVGRILGKLEEYRKVPADAVKQLQVFDAGELVDFLEDIVTEAMKQGFEE</sequence>
<reference evidence="1" key="2">
    <citation type="submission" date="2021-04" db="EMBL/GenBank/DDBJ databases">
        <authorList>
            <person name="Gilroy R."/>
        </authorList>
    </citation>
    <scope>NUCLEOTIDE SEQUENCE</scope>
    <source>
        <strain evidence="1">ChiW19-6364</strain>
    </source>
</reference>
<accession>A0A9D2R916</accession>
<comment type="caution">
    <text evidence="1">The sequence shown here is derived from an EMBL/GenBank/DDBJ whole genome shotgun (WGS) entry which is preliminary data.</text>
</comment>